<feature type="transmembrane region" description="Helical" evidence="1">
    <location>
        <begin position="7"/>
        <end position="24"/>
    </location>
</feature>
<reference evidence="2 3" key="1">
    <citation type="submission" date="2020-08" db="EMBL/GenBank/DDBJ databases">
        <title>Functional genomics of gut bacteria from endangered species of beetles.</title>
        <authorList>
            <person name="Carlos-Shanley C."/>
        </authorList>
    </citation>
    <scope>NUCLEOTIDE SEQUENCE [LARGE SCALE GENOMIC DNA]</scope>
    <source>
        <strain evidence="2 3">S00070</strain>
    </source>
</reference>
<accession>A0A841EIP1</accession>
<feature type="transmembrane region" description="Helical" evidence="1">
    <location>
        <begin position="70"/>
        <end position="88"/>
    </location>
</feature>
<keyword evidence="1" id="KW-1133">Transmembrane helix</keyword>
<organism evidence="2 3">
    <name type="scientific">Arcicella rosea</name>
    <dbReference type="NCBI Taxonomy" id="502909"/>
    <lineage>
        <taxon>Bacteria</taxon>
        <taxon>Pseudomonadati</taxon>
        <taxon>Bacteroidota</taxon>
        <taxon>Cytophagia</taxon>
        <taxon>Cytophagales</taxon>
        <taxon>Flectobacillaceae</taxon>
        <taxon>Arcicella</taxon>
    </lineage>
</organism>
<evidence type="ECO:0000256" key="1">
    <source>
        <dbReference type="SAM" id="Phobius"/>
    </source>
</evidence>
<gene>
    <name evidence="2" type="ORF">HNP25_001697</name>
</gene>
<keyword evidence="1" id="KW-0812">Transmembrane</keyword>
<evidence type="ECO:0008006" key="4">
    <source>
        <dbReference type="Google" id="ProtNLM"/>
    </source>
</evidence>
<dbReference type="InterPro" id="IPR025250">
    <property type="entry name" value="DUF4199"/>
</dbReference>
<sequence length="159" mass="17838">MKKLSHEIKWALIFVAMSLFWMLLEKLSGLHSTHIDKHATYTNFIAIPAITVYVFALLEKKNKFYHGSMTYLQGFISGTIISVIIAFLSPLTQIITTEIITPDFFPNVINYSVSAGLLKQAEAEQYFSLENYIKEGLIGALLMGIVTTAIVAIFTRGKK</sequence>
<feature type="transmembrane region" description="Helical" evidence="1">
    <location>
        <begin position="39"/>
        <end position="58"/>
    </location>
</feature>
<dbReference type="Proteomes" id="UP000524404">
    <property type="component" value="Unassembled WGS sequence"/>
</dbReference>
<keyword evidence="1" id="KW-0472">Membrane</keyword>
<dbReference type="Pfam" id="PF13858">
    <property type="entry name" value="DUF4199"/>
    <property type="match status" value="1"/>
</dbReference>
<keyword evidence="3" id="KW-1185">Reference proteome</keyword>
<feature type="transmembrane region" description="Helical" evidence="1">
    <location>
        <begin position="136"/>
        <end position="155"/>
    </location>
</feature>
<dbReference type="AlphaFoldDB" id="A0A841EIP1"/>
<proteinExistence type="predicted"/>
<dbReference type="EMBL" id="JACHKT010000009">
    <property type="protein sequence ID" value="MBB6003045.1"/>
    <property type="molecule type" value="Genomic_DNA"/>
</dbReference>
<comment type="caution">
    <text evidence="2">The sequence shown here is derived from an EMBL/GenBank/DDBJ whole genome shotgun (WGS) entry which is preliminary data.</text>
</comment>
<dbReference type="RefSeq" id="WP_184133207.1">
    <property type="nucleotide sequence ID" value="NZ_JACHKT010000009.1"/>
</dbReference>
<protein>
    <recommendedName>
        <fullName evidence="4">DUF4199 domain-containing protein</fullName>
    </recommendedName>
</protein>
<evidence type="ECO:0000313" key="3">
    <source>
        <dbReference type="Proteomes" id="UP000524404"/>
    </source>
</evidence>
<evidence type="ECO:0000313" key="2">
    <source>
        <dbReference type="EMBL" id="MBB6003045.1"/>
    </source>
</evidence>
<name>A0A841EIP1_9BACT</name>